<sequence length="308" mass="34723">MNISMPLFDDLVQMALESSGDEAQRPVIEKEILHYDILFCLDEAGLLDQLTFQGGTALRLCYGSLRLSEDLDFAGGRGFDAKSLRDISQCVEDYLGPRYGLPVEVKVPKLLLQEPGYEGIKVDKWQVAVTTSPARRDLPKQKIKLEVGAVDAYSREPRALAQNYAFLPAGYQDTLVLTESRAEIMADKLVSFVASEKYVRYRDIWDLLWLGRQNVIWSPDLVNQKIKDYGLDSYQALLASRIETLPQLVADGKFEAEMRRFVPTEAYERTLGKPKFLTHAGLTTVELLRALERALYGHGKRAGSLAER</sequence>
<evidence type="ECO:0000313" key="1">
    <source>
        <dbReference type="EMBL" id="QGG79080.1"/>
    </source>
</evidence>
<keyword evidence="2" id="KW-1185">Reference proteome</keyword>
<dbReference type="Gene3D" id="3.10.450.620">
    <property type="entry name" value="JHP933, nucleotidyltransferase-like core domain"/>
    <property type="match status" value="1"/>
</dbReference>
<reference evidence="1 2" key="1">
    <citation type="submission" date="2019-11" db="EMBL/GenBank/DDBJ databases">
        <authorList>
            <person name="Khan S.A."/>
            <person name="Jeon C.O."/>
            <person name="Chun B.H."/>
        </authorList>
    </citation>
    <scope>NUCLEOTIDE SEQUENCE [LARGE SCALE GENOMIC DNA]</scope>
    <source>
        <strain evidence="1 2">IMCC 1097</strain>
    </source>
</reference>
<dbReference type="EMBL" id="CP045871">
    <property type="protein sequence ID" value="QGG79080.1"/>
    <property type="molecule type" value="Genomic_DNA"/>
</dbReference>
<protein>
    <submittedName>
        <fullName evidence="1">Nucleotidyl transferase AbiEii/AbiGii toxin family protein</fullName>
    </submittedName>
</protein>
<gene>
    <name evidence="1" type="ORF">GH975_00320</name>
</gene>
<dbReference type="RefSeq" id="WP_153712584.1">
    <property type="nucleotide sequence ID" value="NZ_CP045871.1"/>
</dbReference>
<dbReference type="GO" id="GO:0016740">
    <property type="term" value="F:transferase activity"/>
    <property type="evidence" value="ECO:0007669"/>
    <property type="project" value="UniProtKB-KW"/>
</dbReference>
<dbReference type="InterPro" id="IPR014942">
    <property type="entry name" value="AbiEii"/>
</dbReference>
<proteinExistence type="predicted"/>
<dbReference type="Proteomes" id="UP000388235">
    <property type="component" value="Chromosome"/>
</dbReference>
<name>A0A5Q2QB89_9GAMM</name>
<dbReference type="KEGG" id="llp:GH975_00320"/>
<dbReference type="Pfam" id="PF08843">
    <property type="entry name" value="AbiEii"/>
    <property type="match status" value="1"/>
</dbReference>
<evidence type="ECO:0000313" key="2">
    <source>
        <dbReference type="Proteomes" id="UP000388235"/>
    </source>
</evidence>
<dbReference type="AlphaFoldDB" id="A0A5Q2QB89"/>
<accession>A0A5Q2QB89</accession>
<organism evidence="1 2">
    <name type="scientific">Litorivicinus lipolyticus</name>
    <dbReference type="NCBI Taxonomy" id="418701"/>
    <lineage>
        <taxon>Bacteria</taxon>
        <taxon>Pseudomonadati</taxon>
        <taxon>Pseudomonadota</taxon>
        <taxon>Gammaproteobacteria</taxon>
        <taxon>Oceanospirillales</taxon>
        <taxon>Litorivicinaceae</taxon>
        <taxon>Litorivicinus</taxon>
    </lineage>
</organism>
<dbReference type="OrthoDB" id="158131at2"/>
<keyword evidence="1" id="KW-0808">Transferase</keyword>